<dbReference type="PANTHER" id="PTHR28259:SF16">
    <property type="entry name" value="FLUORIDE-SPECIFIC ION CHANNEL FLUC 2"/>
    <property type="match status" value="1"/>
</dbReference>
<keyword evidence="2 14" id="KW-0813">Transport</keyword>
<dbReference type="GO" id="GO:0046872">
    <property type="term" value="F:metal ion binding"/>
    <property type="evidence" value="ECO:0007669"/>
    <property type="project" value="UniProtKB-KW"/>
</dbReference>
<evidence type="ECO:0000256" key="4">
    <source>
        <dbReference type="ARBA" id="ARBA00022692"/>
    </source>
</evidence>
<evidence type="ECO:0000256" key="5">
    <source>
        <dbReference type="ARBA" id="ARBA00022723"/>
    </source>
</evidence>
<keyword evidence="7 14" id="KW-0915">Sodium</keyword>
<evidence type="ECO:0000313" key="15">
    <source>
        <dbReference type="EMBL" id="QIB70063.1"/>
    </source>
</evidence>
<evidence type="ECO:0000256" key="1">
    <source>
        <dbReference type="ARBA" id="ARBA00004651"/>
    </source>
</evidence>
<comment type="function">
    <text evidence="13 14">Fluoride-specific ion channel. Important for reducing fluoride concentration in the cell, thus reducing its toxicity.</text>
</comment>
<comment type="similarity">
    <text evidence="11 14">Belongs to the fluoride channel Fluc/FEX (TC 1.A.43) family.</text>
</comment>
<accession>A0A858BVU6</accession>
<gene>
    <name evidence="14 15" type="primary">crcB</name>
    <name evidence="14" type="synonym">fluC</name>
    <name evidence="15" type="ORF">Ami103574_12505</name>
</gene>
<keyword evidence="16" id="KW-1185">Reference proteome</keyword>
<feature type="binding site" evidence="14">
    <location>
        <position position="73"/>
    </location>
    <ligand>
        <name>Na(+)</name>
        <dbReference type="ChEBI" id="CHEBI:29101"/>
        <note>structural</note>
    </ligand>
</feature>
<evidence type="ECO:0000256" key="6">
    <source>
        <dbReference type="ARBA" id="ARBA00022989"/>
    </source>
</evidence>
<evidence type="ECO:0000256" key="13">
    <source>
        <dbReference type="ARBA" id="ARBA00049940"/>
    </source>
</evidence>
<dbReference type="NCBIfam" id="TIGR00494">
    <property type="entry name" value="crcB"/>
    <property type="match status" value="1"/>
</dbReference>
<dbReference type="GO" id="GO:0140114">
    <property type="term" value="P:cellular detoxification of fluoride"/>
    <property type="evidence" value="ECO:0007669"/>
    <property type="project" value="UniProtKB-UniRule"/>
</dbReference>
<comment type="subcellular location">
    <subcellularLocation>
        <location evidence="1 14">Cell membrane</location>
        <topology evidence="1 14">Multi-pass membrane protein</topology>
    </subcellularLocation>
</comment>
<dbReference type="Pfam" id="PF02537">
    <property type="entry name" value="CRCB"/>
    <property type="match status" value="1"/>
</dbReference>
<dbReference type="HAMAP" id="MF_00454">
    <property type="entry name" value="FluC"/>
    <property type="match status" value="1"/>
</dbReference>
<keyword evidence="4 14" id="KW-0812">Transmembrane</keyword>
<evidence type="ECO:0000256" key="12">
    <source>
        <dbReference type="ARBA" id="ARBA00035585"/>
    </source>
</evidence>
<dbReference type="InterPro" id="IPR003691">
    <property type="entry name" value="FluC"/>
</dbReference>
<evidence type="ECO:0000313" key="16">
    <source>
        <dbReference type="Proteomes" id="UP000466848"/>
    </source>
</evidence>
<dbReference type="KEGG" id="abut:Ami103574_12505"/>
<evidence type="ECO:0000256" key="7">
    <source>
        <dbReference type="ARBA" id="ARBA00023053"/>
    </source>
</evidence>
<feature type="transmembrane region" description="Helical" evidence="14">
    <location>
        <begin position="6"/>
        <end position="24"/>
    </location>
</feature>
<dbReference type="EMBL" id="CP048649">
    <property type="protein sequence ID" value="QIB70063.1"/>
    <property type="molecule type" value="Genomic_DNA"/>
</dbReference>
<dbReference type="Proteomes" id="UP000466848">
    <property type="component" value="Chromosome"/>
</dbReference>
<dbReference type="GO" id="GO:0005886">
    <property type="term" value="C:plasma membrane"/>
    <property type="evidence" value="ECO:0007669"/>
    <property type="project" value="UniProtKB-SubCell"/>
</dbReference>
<keyword evidence="8 14" id="KW-0406">Ion transport</keyword>
<keyword evidence="6 14" id="KW-1133">Transmembrane helix</keyword>
<evidence type="ECO:0000256" key="2">
    <source>
        <dbReference type="ARBA" id="ARBA00022448"/>
    </source>
</evidence>
<organism evidence="15 16">
    <name type="scientific">Aminipila butyrica</name>
    <dbReference type="NCBI Taxonomy" id="433296"/>
    <lineage>
        <taxon>Bacteria</taxon>
        <taxon>Bacillati</taxon>
        <taxon>Bacillota</taxon>
        <taxon>Clostridia</taxon>
        <taxon>Peptostreptococcales</taxon>
        <taxon>Anaerovoracaceae</taxon>
        <taxon>Aminipila</taxon>
    </lineage>
</organism>
<feature type="binding site" evidence="14">
    <location>
        <position position="70"/>
    </location>
    <ligand>
        <name>Na(+)</name>
        <dbReference type="ChEBI" id="CHEBI:29101"/>
        <note>structural</note>
    </ligand>
</feature>
<evidence type="ECO:0000256" key="3">
    <source>
        <dbReference type="ARBA" id="ARBA00022475"/>
    </source>
</evidence>
<feature type="transmembrane region" description="Helical" evidence="14">
    <location>
        <begin position="62"/>
        <end position="82"/>
    </location>
</feature>
<keyword evidence="9 14" id="KW-0472">Membrane</keyword>
<feature type="transmembrane region" description="Helical" evidence="14">
    <location>
        <begin position="36"/>
        <end position="56"/>
    </location>
</feature>
<evidence type="ECO:0000256" key="11">
    <source>
        <dbReference type="ARBA" id="ARBA00035120"/>
    </source>
</evidence>
<dbReference type="RefSeq" id="WP_163067303.1">
    <property type="nucleotide sequence ID" value="NZ_CP048649.1"/>
</dbReference>
<keyword evidence="5 14" id="KW-0479">Metal-binding</keyword>
<evidence type="ECO:0000256" key="9">
    <source>
        <dbReference type="ARBA" id="ARBA00023136"/>
    </source>
</evidence>
<feature type="transmembrane region" description="Helical" evidence="14">
    <location>
        <begin position="94"/>
        <end position="122"/>
    </location>
</feature>
<dbReference type="AlphaFoldDB" id="A0A858BVU6"/>
<keyword evidence="3 14" id="KW-1003">Cell membrane</keyword>
<evidence type="ECO:0000256" key="14">
    <source>
        <dbReference type="HAMAP-Rule" id="MF_00454"/>
    </source>
</evidence>
<evidence type="ECO:0000256" key="10">
    <source>
        <dbReference type="ARBA" id="ARBA00023303"/>
    </source>
</evidence>
<evidence type="ECO:0000256" key="8">
    <source>
        <dbReference type="ARBA" id="ARBA00023065"/>
    </source>
</evidence>
<name>A0A858BVU6_9FIRM</name>
<dbReference type="PANTHER" id="PTHR28259">
    <property type="entry name" value="FLUORIDE EXPORT PROTEIN 1-RELATED"/>
    <property type="match status" value="1"/>
</dbReference>
<comment type="catalytic activity">
    <reaction evidence="12">
        <text>fluoride(in) = fluoride(out)</text>
        <dbReference type="Rhea" id="RHEA:76159"/>
        <dbReference type="ChEBI" id="CHEBI:17051"/>
    </reaction>
    <physiologicalReaction direction="left-to-right" evidence="12">
        <dbReference type="Rhea" id="RHEA:76160"/>
    </physiologicalReaction>
</comment>
<dbReference type="GO" id="GO:0062054">
    <property type="term" value="F:fluoride channel activity"/>
    <property type="evidence" value="ECO:0007669"/>
    <property type="project" value="UniProtKB-UniRule"/>
</dbReference>
<protein>
    <recommendedName>
        <fullName evidence="14">Fluoride-specific ion channel FluC</fullName>
    </recommendedName>
</protein>
<comment type="activity regulation">
    <text evidence="14">Na(+) is not transported, but it plays an essential structural role and its presence is essential for fluoride channel function.</text>
</comment>
<keyword evidence="10 14" id="KW-0407">Ion channel</keyword>
<proteinExistence type="inferred from homology"/>
<reference evidence="15 16" key="1">
    <citation type="submission" date="2020-02" db="EMBL/GenBank/DDBJ databases">
        <authorList>
            <person name="Kim Y.B."/>
            <person name="Roh S.W."/>
        </authorList>
    </citation>
    <scope>NUCLEOTIDE SEQUENCE [LARGE SCALE GENOMIC DNA]</scope>
    <source>
        <strain evidence="15 16">DSM 103574</strain>
    </source>
</reference>
<sequence length="129" mass="13642">MSNFLLVMAGGAIGSLCRFGLSSLMKRDTSSSFPLATLWINLVGSFGMGLLVGIHANHFSQLLIGTGLIGGFTTFSTFEMENITLFQQRAYRKLILYVLSSGVGGVGLAMVGLQIGNLLIYLSASNSGL</sequence>